<comment type="caution">
    <text evidence="3">The sequence shown here is derived from an EMBL/GenBank/DDBJ whole genome shotgun (WGS) entry which is preliminary data.</text>
</comment>
<feature type="domain" description="Protein ENHANCED DISEASE RESISTANCE 2 C-terminal" evidence="2">
    <location>
        <begin position="291"/>
        <end position="533"/>
    </location>
</feature>
<dbReference type="PANTHER" id="PTHR12136:SF41">
    <property type="entry name" value="PLECKSTRIN HOMOLOGY (PH) AND LIPID-BINDING START DOMAINS-CONTAINING PROTEIN"/>
    <property type="match status" value="1"/>
</dbReference>
<feature type="compositionally biased region" description="Polar residues" evidence="1">
    <location>
        <begin position="152"/>
        <end position="170"/>
    </location>
</feature>
<accession>A0AAD2GBK3</accession>
<protein>
    <recommendedName>
        <fullName evidence="2">Protein ENHANCED DISEASE RESISTANCE 2 C-terminal domain-containing protein</fullName>
    </recommendedName>
</protein>
<dbReference type="Pfam" id="PF07059">
    <property type="entry name" value="EDR2_C"/>
    <property type="match status" value="1"/>
</dbReference>
<feature type="compositionally biased region" description="Low complexity" evidence="1">
    <location>
        <begin position="171"/>
        <end position="195"/>
    </location>
</feature>
<dbReference type="InterPro" id="IPR045096">
    <property type="entry name" value="EDR2-like"/>
</dbReference>
<feature type="region of interest" description="Disordered" evidence="1">
    <location>
        <begin position="48"/>
        <end position="274"/>
    </location>
</feature>
<evidence type="ECO:0000313" key="4">
    <source>
        <dbReference type="Proteomes" id="UP001295423"/>
    </source>
</evidence>
<evidence type="ECO:0000259" key="2">
    <source>
        <dbReference type="Pfam" id="PF07059"/>
    </source>
</evidence>
<proteinExistence type="predicted"/>
<dbReference type="PANTHER" id="PTHR12136">
    <property type="entry name" value="ENHANCED DISEASE RESISTANCE-RELATED"/>
    <property type="match status" value="1"/>
</dbReference>
<feature type="compositionally biased region" description="Basic residues" evidence="1">
    <location>
        <begin position="66"/>
        <end position="79"/>
    </location>
</feature>
<organism evidence="3 4">
    <name type="scientific">Cylindrotheca closterium</name>
    <dbReference type="NCBI Taxonomy" id="2856"/>
    <lineage>
        <taxon>Eukaryota</taxon>
        <taxon>Sar</taxon>
        <taxon>Stramenopiles</taxon>
        <taxon>Ochrophyta</taxon>
        <taxon>Bacillariophyta</taxon>
        <taxon>Bacillariophyceae</taxon>
        <taxon>Bacillariophycidae</taxon>
        <taxon>Bacillariales</taxon>
        <taxon>Bacillariaceae</taxon>
        <taxon>Cylindrotheca</taxon>
    </lineage>
</organism>
<keyword evidence="4" id="KW-1185">Reference proteome</keyword>
<sequence length="550" mass="60559">MDSSSQSRAATTTFVAAAAAAAAMVTMAGTVWLMTPANFDEDISEELLDVNGRRKPKSSLLNGTKSPRRRRRPRNHRRVRWQDQAVSSPPASLPSTGNTSTSTSTSTSSSSSSSSLLLKQDSSQALLSASEPTPESTSESDPLTSPSDSKENQSSLAQYSEGNNNGNTIGSYSESPSNKSSTSSSTSFWSSPSSPLARLSKMQESAAKAIVNSVTGSEQKRQNDDDDDDDKKMNQNRIMRNGDSRTNNGSSSNAGSIKGHKNRSSSNSSNGSETPYMRFIQYLKPLRKDAWEEPDVESFMVRGPTYTKNSKKINSDKPAFSLLTVDLIQHIGQEPYYQPICGHPRERVQQAIKREEEFGSADKELPPFVFAVNLCLPSSTVSTNKNNGTASTTNLYHHQVSYFAVENMDEIENETTPFGKLMKKFIFGDDDSFRDKTFKLIPRIVKGNIIVKRAVGSKPAIIGKKVNQHYFRGDRYFEILVDIGSDSIADRIVRLALGYAKSLVTDICFVLEGNDIDTLPERIFGGVTLKYIDFKSKDGNRRMLPLDYTP</sequence>
<evidence type="ECO:0000313" key="3">
    <source>
        <dbReference type="EMBL" id="CAJ1968503.1"/>
    </source>
</evidence>
<dbReference type="AlphaFoldDB" id="A0AAD2GBK3"/>
<dbReference type="InterPro" id="IPR009769">
    <property type="entry name" value="EDR2_C"/>
</dbReference>
<evidence type="ECO:0000256" key="1">
    <source>
        <dbReference type="SAM" id="MobiDB-lite"/>
    </source>
</evidence>
<name>A0AAD2GBK3_9STRA</name>
<dbReference type="Proteomes" id="UP001295423">
    <property type="component" value="Unassembled WGS sequence"/>
</dbReference>
<feature type="compositionally biased region" description="Polar residues" evidence="1">
    <location>
        <begin position="244"/>
        <end position="255"/>
    </location>
</feature>
<feature type="compositionally biased region" description="Low complexity" evidence="1">
    <location>
        <begin position="93"/>
        <end position="147"/>
    </location>
</feature>
<reference evidence="3" key="1">
    <citation type="submission" date="2023-08" db="EMBL/GenBank/DDBJ databases">
        <authorList>
            <person name="Audoor S."/>
            <person name="Bilcke G."/>
        </authorList>
    </citation>
    <scope>NUCLEOTIDE SEQUENCE</scope>
</reference>
<dbReference type="EMBL" id="CAKOGP040002388">
    <property type="protein sequence ID" value="CAJ1968503.1"/>
    <property type="molecule type" value="Genomic_DNA"/>
</dbReference>
<gene>
    <name evidence="3" type="ORF">CYCCA115_LOCUS23269</name>
</gene>